<evidence type="ECO:0000313" key="4">
    <source>
        <dbReference type="EMBL" id="RKU41953.1"/>
    </source>
</evidence>
<feature type="compositionally biased region" description="Low complexity" evidence="2">
    <location>
        <begin position="182"/>
        <end position="193"/>
    </location>
</feature>
<dbReference type="InterPro" id="IPR050365">
    <property type="entry name" value="TIM50"/>
</dbReference>
<keyword evidence="1" id="KW-0496">Mitochondrion</keyword>
<keyword evidence="1" id="KW-0809">Transit peptide</keyword>
<keyword evidence="1" id="KW-0813">Transport</keyword>
<dbReference type="Pfam" id="PF03031">
    <property type="entry name" value="NIF"/>
    <property type="match status" value="1"/>
</dbReference>
<keyword evidence="5" id="KW-1185">Reference proteome</keyword>
<dbReference type="EMBL" id="QVQW01000065">
    <property type="protein sequence ID" value="RKU41953.1"/>
    <property type="molecule type" value="Genomic_DNA"/>
</dbReference>
<dbReference type="PANTHER" id="PTHR12210">
    <property type="entry name" value="DULLARD PROTEIN PHOSPHATASE"/>
    <property type="match status" value="1"/>
</dbReference>
<dbReference type="InterPro" id="IPR036412">
    <property type="entry name" value="HAD-like_sf"/>
</dbReference>
<feature type="region of interest" description="Disordered" evidence="2">
    <location>
        <begin position="139"/>
        <end position="234"/>
    </location>
</feature>
<comment type="caution">
    <text evidence="4">The sequence shown here is derived from an EMBL/GenBank/DDBJ whole genome shotgun (WGS) entry which is preliminary data.</text>
</comment>
<dbReference type="GO" id="GO:0005744">
    <property type="term" value="C:TIM23 mitochondrial import inner membrane translocase complex"/>
    <property type="evidence" value="ECO:0007669"/>
    <property type="project" value="UniProtKB-UniRule"/>
</dbReference>
<dbReference type="Proteomes" id="UP000275385">
    <property type="component" value="Unassembled WGS sequence"/>
</dbReference>
<dbReference type="Gene3D" id="3.40.50.1000">
    <property type="entry name" value="HAD superfamily/HAD-like"/>
    <property type="match status" value="1"/>
</dbReference>
<dbReference type="AlphaFoldDB" id="A0A420Y249"/>
<dbReference type="InterPro" id="IPR023214">
    <property type="entry name" value="HAD_sf"/>
</dbReference>
<comment type="subcellular location">
    <subcellularLocation>
        <location evidence="1">Mitochondrion inner membrane</location>
        <topology evidence="1">Single-pass membrane protein</topology>
    </subcellularLocation>
</comment>
<dbReference type="SUPFAM" id="SSF56784">
    <property type="entry name" value="HAD-like"/>
    <property type="match status" value="1"/>
</dbReference>
<reference evidence="4 5" key="1">
    <citation type="submission" date="2018-08" db="EMBL/GenBank/DDBJ databases">
        <title>Draft genome of the lignicolous fungus Coniochaeta pulveracea.</title>
        <authorList>
            <person name="Borstlap C.J."/>
            <person name="De Witt R.N."/>
            <person name="Botha A."/>
            <person name="Volschenk H."/>
        </authorList>
    </citation>
    <scope>NUCLEOTIDE SEQUENCE [LARGE SCALE GENOMIC DNA]</scope>
    <source>
        <strain evidence="4 5">CAB683</strain>
    </source>
</reference>
<organism evidence="4 5">
    <name type="scientific">Coniochaeta pulveracea</name>
    <dbReference type="NCBI Taxonomy" id="177199"/>
    <lineage>
        <taxon>Eukaryota</taxon>
        <taxon>Fungi</taxon>
        <taxon>Dikarya</taxon>
        <taxon>Ascomycota</taxon>
        <taxon>Pezizomycotina</taxon>
        <taxon>Sordariomycetes</taxon>
        <taxon>Sordariomycetidae</taxon>
        <taxon>Coniochaetales</taxon>
        <taxon>Coniochaetaceae</taxon>
        <taxon>Coniochaeta</taxon>
    </lineage>
</organism>
<comment type="similarity">
    <text evidence="1">Belongs to the TIM50 family.</text>
</comment>
<evidence type="ECO:0000256" key="2">
    <source>
        <dbReference type="SAM" id="MobiDB-lite"/>
    </source>
</evidence>
<dbReference type="GO" id="GO:0015031">
    <property type="term" value="P:protein transport"/>
    <property type="evidence" value="ECO:0007669"/>
    <property type="project" value="UniProtKB-KW"/>
</dbReference>
<comment type="subunit">
    <text evidence="1">Component of the TIM23 complex.</text>
</comment>
<evidence type="ECO:0000313" key="5">
    <source>
        <dbReference type="Proteomes" id="UP000275385"/>
    </source>
</evidence>
<proteinExistence type="inferred from homology"/>
<gene>
    <name evidence="4" type="ORF">DL546_005678</name>
</gene>
<dbReference type="SMART" id="SM00577">
    <property type="entry name" value="CPDc"/>
    <property type="match status" value="1"/>
</dbReference>
<keyword evidence="1" id="KW-0653">Protein transport</keyword>
<protein>
    <recommendedName>
        <fullName evidence="1">Mitochondrial import inner membrane translocase subunit TIM50</fullName>
    </recommendedName>
</protein>
<dbReference type="PROSITE" id="PS50969">
    <property type="entry name" value="FCP1"/>
    <property type="match status" value="1"/>
</dbReference>
<evidence type="ECO:0000259" key="3">
    <source>
        <dbReference type="PROSITE" id="PS50969"/>
    </source>
</evidence>
<evidence type="ECO:0000256" key="1">
    <source>
        <dbReference type="RuleBase" id="RU365079"/>
    </source>
</evidence>
<keyword evidence="1" id="KW-0811">Translocation</keyword>
<comment type="function">
    <text evidence="1">Essential component of the TIM23 complex, a complex that mediates the translocation of transit peptide-containing proteins across the mitochondrial inner membrane.</text>
</comment>
<feature type="domain" description="FCP1 homology" evidence="3">
    <location>
        <begin position="250"/>
        <end position="434"/>
    </location>
</feature>
<dbReference type="InterPro" id="IPR004274">
    <property type="entry name" value="FCP1_dom"/>
</dbReference>
<feature type="region of interest" description="Disordered" evidence="2">
    <location>
        <begin position="363"/>
        <end position="384"/>
    </location>
</feature>
<sequence>MLMLLRRGLHHYRLKRPVNIDSEVSRCLLSPASSRYSGEEGRSTWRQRTPQPTLRMGSLQHQVQFQATGQQDEGMNRKARRHARKAAQEAAPEAPGTYPVVFDPSVPAFASSFNQSPWDAFPISTQHPNHFFTAPHQTPFWPTPAHHRIDVPPPNSFHYPGTAHQMASHPPPGGPPPRKQEQQPWVQKQGQQKSGARQPKSKPQSPKSPTKRKDLAERDTIVPPSAASGGIPEPSPTYLLRASFLPITTTHPHPLLIVIDLNGTLLYRPDRRKPHSFISRPHAREFLSYCLDTFSVMIWSSARMTNVTAMVNSLFTPEQMKRVLAVWGREHFGLTPGDYNARVQCYKRLERVWADEGIQRGYSSDWQDDPNGAPGTGLKRGRGKWDQGNTVLIDDSAEKARSEPYNAIQIPEFLGSEKKAENVLPQVHDYINILACQADVSTYMRVNPFKVQG</sequence>
<dbReference type="STRING" id="177199.A0A420Y249"/>
<feature type="compositionally biased region" description="Basic and acidic residues" evidence="2">
    <location>
        <begin position="211"/>
        <end position="220"/>
    </location>
</feature>
<dbReference type="OrthoDB" id="1711508at2759"/>
<accession>A0A420Y249</accession>
<name>A0A420Y249_9PEZI</name>